<reference evidence="1 2" key="1">
    <citation type="journal article" date="2014" name="PLoS Genet.">
        <title>Phylogenetically driven sequencing of extremely halophilic archaea reveals strategies for static and dynamic osmo-response.</title>
        <authorList>
            <person name="Becker E.A."/>
            <person name="Seitzer P.M."/>
            <person name="Tritt A."/>
            <person name="Larsen D."/>
            <person name="Krusor M."/>
            <person name="Yao A.I."/>
            <person name="Wu D."/>
            <person name="Madern D."/>
            <person name="Eisen J.A."/>
            <person name="Darling A.E."/>
            <person name="Facciotti M.T."/>
        </authorList>
    </citation>
    <scope>NUCLEOTIDE SEQUENCE [LARGE SCALE GENOMIC DNA]</scope>
    <source>
        <strain evidence="1 2">JCM 12255</strain>
    </source>
</reference>
<comment type="caution">
    <text evidence="1">The sequence shown here is derived from an EMBL/GenBank/DDBJ whole genome shotgun (WGS) entry which is preliminary data.</text>
</comment>
<dbReference type="EMBL" id="AOHZ01000049">
    <property type="protein sequence ID" value="ELY55624.1"/>
    <property type="molecule type" value="Genomic_DNA"/>
</dbReference>
<evidence type="ECO:0008006" key="3">
    <source>
        <dbReference type="Google" id="ProtNLM"/>
    </source>
</evidence>
<dbReference type="PROSITE" id="PS51318">
    <property type="entry name" value="TAT"/>
    <property type="match status" value="1"/>
</dbReference>
<evidence type="ECO:0000313" key="2">
    <source>
        <dbReference type="Proteomes" id="UP000011602"/>
    </source>
</evidence>
<dbReference type="OrthoDB" id="201327at2157"/>
<proteinExistence type="predicted"/>
<accession>L9X1I5</accession>
<dbReference type="Proteomes" id="UP000011602">
    <property type="component" value="Unassembled WGS sequence"/>
</dbReference>
<organism evidence="1 2">
    <name type="scientific">Natronolimnohabitans innermongolicus JCM 12255</name>
    <dbReference type="NCBI Taxonomy" id="1227499"/>
    <lineage>
        <taxon>Archaea</taxon>
        <taxon>Methanobacteriati</taxon>
        <taxon>Methanobacteriota</taxon>
        <taxon>Stenosarchaea group</taxon>
        <taxon>Halobacteria</taxon>
        <taxon>Halobacteriales</taxon>
        <taxon>Natrialbaceae</taxon>
        <taxon>Natronolimnohabitans</taxon>
    </lineage>
</organism>
<dbReference type="eggNOG" id="arCOG11831">
    <property type="taxonomic scope" value="Archaea"/>
</dbReference>
<keyword evidence="2" id="KW-1185">Reference proteome</keyword>
<evidence type="ECO:0000313" key="1">
    <source>
        <dbReference type="EMBL" id="ELY55624.1"/>
    </source>
</evidence>
<dbReference type="InterPro" id="IPR006311">
    <property type="entry name" value="TAT_signal"/>
</dbReference>
<dbReference type="AlphaFoldDB" id="L9X1I5"/>
<gene>
    <name evidence="1" type="ORF">C493_10992</name>
</gene>
<name>L9X1I5_9EURY</name>
<dbReference type="RefSeq" id="WP_007259479.1">
    <property type="nucleotide sequence ID" value="NZ_AOHZ01000049.1"/>
</dbReference>
<dbReference type="STRING" id="1227499.C493_10992"/>
<sequence length="226" mass="24674">MPSRRSFLRTGALAGAGTLAAIVALPSPPDATPLDRTVEASEVPPSIAEWTDEPITGETDSPMVRYQYRPIDDVDTSDFDAFVATAPINVVLVPDADTDAAGLERVMTVLDDEGWLRDPEEYTRYAWDREASEFVRQQATAAETYYGTSGRLHVRCWSFEGIVSMQAHEDTGARPKHGIASYERGLEAMETAFDAAGWNVSPAAIDLDNAQRDYDGTAPVITEGDR</sequence>
<protein>
    <recommendedName>
        <fullName evidence="3">Twin-arginine translocation signal domain-containing protein</fullName>
    </recommendedName>
</protein>